<gene>
    <name evidence="2" type="ORF">CEP51_004309</name>
</gene>
<accession>A0A428S269</accession>
<evidence type="ECO:0000313" key="3">
    <source>
        <dbReference type="Proteomes" id="UP000287972"/>
    </source>
</evidence>
<organism evidence="2 3">
    <name type="scientific">Fusarium floridanum</name>
    <dbReference type="NCBI Taxonomy" id="1325733"/>
    <lineage>
        <taxon>Eukaryota</taxon>
        <taxon>Fungi</taxon>
        <taxon>Dikarya</taxon>
        <taxon>Ascomycota</taxon>
        <taxon>Pezizomycotina</taxon>
        <taxon>Sordariomycetes</taxon>
        <taxon>Hypocreomycetidae</taxon>
        <taxon>Hypocreales</taxon>
        <taxon>Nectriaceae</taxon>
        <taxon>Fusarium</taxon>
        <taxon>Fusarium solani species complex</taxon>
    </lineage>
</organism>
<evidence type="ECO:0000313" key="2">
    <source>
        <dbReference type="EMBL" id="RSL83773.1"/>
    </source>
</evidence>
<evidence type="ECO:0000256" key="1">
    <source>
        <dbReference type="SAM" id="MobiDB-lite"/>
    </source>
</evidence>
<dbReference type="EMBL" id="NKCL01000078">
    <property type="protein sequence ID" value="RSL83773.1"/>
    <property type="molecule type" value="Genomic_DNA"/>
</dbReference>
<feature type="region of interest" description="Disordered" evidence="1">
    <location>
        <begin position="46"/>
        <end position="69"/>
    </location>
</feature>
<feature type="compositionally biased region" description="Basic and acidic residues" evidence="1">
    <location>
        <begin position="290"/>
        <end position="317"/>
    </location>
</feature>
<feature type="compositionally biased region" description="Low complexity" evidence="1">
    <location>
        <begin position="50"/>
        <end position="62"/>
    </location>
</feature>
<feature type="compositionally biased region" description="Polar residues" evidence="1">
    <location>
        <begin position="319"/>
        <end position="329"/>
    </location>
</feature>
<feature type="region of interest" description="Disordered" evidence="1">
    <location>
        <begin position="270"/>
        <end position="382"/>
    </location>
</feature>
<feature type="compositionally biased region" description="Polar residues" evidence="1">
    <location>
        <begin position="355"/>
        <end position="371"/>
    </location>
</feature>
<reference evidence="2 3" key="1">
    <citation type="submission" date="2017-06" db="EMBL/GenBank/DDBJ databases">
        <title>Comparative genomic analysis of Ambrosia Fusariam Clade fungi.</title>
        <authorList>
            <person name="Stajich J.E."/>
            <person name="Carrillo J."/>
            <person name="Kijimoto T."/>
            <person name="Eskalen A."/>
            <person name="O'Donnell K."/>
            <person name="Kasson M."/>
        </authorList>
    </citation>
    <scope>NUCLEOTIDE SEQUENCE [LARGE SCALE GENOMIC DNA]</scope>
    <source>
        <strain evidence="2 3">NRRL62606</strain>
    </source>
</reference>
<dbReference type="Proteomes" id="UP000287972">
    <property type="component" value="Unassembled WGS sequence"/>
</dbReference>
<comment type="caution">
    <text evidence="2">The sequence shown here is derived from an EMBL/GenBank/DDBJ whole genome shotgun (WGS) entry which is preliminary data.</text>
</comment>
<keyword evidence="3" id="KW-1185">Reference proteome</keyword>
<dbReference type="AlphaFoldDB" id="A0A428S269"/>
<sequence length="497" mass="55992">MALNAPIPNFAARLILRGATVFWNNIPPETQRDITNSFKHATTALDHGRTTTTQPTDAVPTPSQSADTVTTPGQIIVDQVVLDNLETWERSPRELFTQDSLDLEKQDLQTYIYTAEQTDDRNSFRMRYTKLHLYRCRETWGHKGTTKFVQHLRHHGIDLDFERSTRWTREGNIYNGFTQLWGEGCLFVLPLTRREAEKFPVSKSPRRQELLGELANRGIKSSAQKCERAGIEIMRYLKQTHGFWGKPSQQAAKRTHKDDPLFRIDGTWAEFVPQPDRPSPVATGQIGNVTERDITHEDEPTTLDARRGAESRSRVEDFQQPSCSPTTQPEEPEAQGPGTESRLSNVQLEGRGLPNETTGSPAFPSSSQNCVPSLHPPQRPPEMMSIDSILDASSQHMTSTQQQWRVPEPHLPSAFPDPMSDSGRPETENPVQGLNYSMDMELDVDVQPGGTWPIEPLEIPDDWEQWDALPVIDQILACIPNAVASELFDSLGEVVPE</sequence>
<name>A0A428S269_9HYPO</name>
<protein>
    <submittedName>
        <fullName evidence="2">Uncharacterized protein</fullName>
    </submittedName>
</protein>
<proteinExistence type="predicted"/>